<evidence type="ECO:0000313" key="1">
    <source>
        <dbReference type="EMBL" id="MBM6806274.1"/>
    </source>
</evidence>
<dbReference type="Pfam" id="PF15869">
    <property type="entry name" value="TolB_like"/>
    <property type="match status" value="1"/>
</dbReference>
<evidence type="ECO:0000313" key="2">
    <source>
        <dbReference type="Proteomes" id="UP000782117"/>
    </source>
</evidence>
<gene>
    <name evidence="1" type="ORF">H6A24_07145</name>
</gene>
<dbReference type="EMBL" id="JACJKJ010000006">
    <property type="protein sequence ID" value="MBM6806274.1"/>
    <property type="molecule type" value="Genomic_DNA"/>
</dbReference>
<accession>A0ABS2F882</accession>
<evidence type="ECO:0008006" key="3">
    <source>
        <dbReference type="Google" id="ProtNLM"/>
    </source>
</evidence>
<protein>
    <recommendedName>
        <fullName evidence="3">6-bladed beta-propeller</fullName>
    </recommendedName>
</protein>
<comment type="caution">
    <text evidence="1">The sequence shown here is derived from an EMBL/GenBank/DDBJ whole genome shotgun (WGS) entry which is preliminary data.</text>
</comment>
<proteinExistence type="predicted"/>
<name>A0ABS2F882_9BACE</name>
<dbReference type="RefSeq" id="WP_204500027.1">
    <property type="nucleotide sequence ID" value="NZ_JACJKJ010000006.1"/>
</dbReference>
<keyword evidence="2" id="KW-1185">Reference proteome</keyword>
<dbReference type="Proteomes" id="UP000782117">
    <property type="component" value="Unassembled WGS sequence"/>
</dbReference>
<reference evidence="1 2" key="1">
    <citation type="journal article" date="2021" name="Sci. Rep.">
        <title>The distribution of antibiotic resistance genes in chicken gut microbiota commensals.</title>
        <authorList>
            <person name="Juricova H."/>
            <person name="Matiasovicova J."/>
            <person name="Kubasova T."/>
            <person name="Cejkova D."/>
            <person name="Rychlik I."/>
        </authorList>
    </citation>
    <scope>NUCLEOTIDE SEQUENCE [LARGE SCALE GENOMIC DNA]</scope>
    <source>
        <strain evidence="1 2">An768</strain>
    </source>
</reference>
<organism evidence="1 2">
    <name type="scientific">Bacteroides caecicola</name>
    <dbReference type="NCBI Taxonomy" id="1462569"/>
    <lineage>
        <taxon>Bacteria</taxon>
        <taxon>Pseudomonadati</taxon>
        <taxon>Bacteroidota</taxon>
        <taxon>Bacteroidia</taxon>
        <taxon>Bacteroidales</taxon>
        <taxon>Bacteroidaceae</taxon>
        <taxon>Bacteroides</taxon>
    </lineage>
</organism>
<sequence length="306" mass="34634">MNGEFMIGSPLEMKCLDDNLIIVDARSDAFFHWVRLPDFRYMGSFGQHGQGPGEWLKVKTLHALGNTLYSYDSYKSELFQVIPDEKLGILSFRTSDIFQKSLTMDVFPLNANMLCAYGCFEKGMLHLIDTLGTVQHISRDFPARDEAESRLSNQIKFMAYQGCVDTDGNGHVVYLTLNSKQRYVYELKNDSLVEIASFQESFPQYTPDEGAGLSVSHKASSPLGYQDIAAGKKYFYGLYSGQNFKDVGLKAFECSVIYVYDWLGKLVMRYDLDVPVSCFCVDEKHKVFYGIANLPDPTLVKFSVVQ</sequence>